<organism evidence="1 2">
    <name type="scientific">Candidatus Blautia faecigallinarum</name>
    <dbReference type="NCBI Taxonomy" id="2838488"/>
    <lineage>
        <taxon>Bacteria</taxon>
        <taxon>Bacillati</taxon>
        <taxon>Bacillota</taxon>
        <taxon>Clostridia</taxon>
        <taxon>Lachnospirales</taxon>
        <taxon>Lachnospiraceae</taxon>
        <taxon>Blautia</taxon>
    </lineage>
</organism>
<proteinExistence type="predicted"/>
<dbReference type="AlphaFoldDB" id="A0A9D2IT59"/>
<name>A0A9D2IT59_9FIRM</name>
<reference evidence="1" key="1">
    <citation type="journal article" date="2021" name="PeerJ">
        <title>Extensive microbial diversity within the chicken gut microbiome revealed by metagenomics and culture.</title>
        <authorList>
            <person name="Gilroy R."/>
            <person name="Ravi A."/>
            <person name="Getino M."/>
            <person name="Pursley I."/>
            <person name="Horton D.L."/>
            <person name="Alikhan N.F."/>
            <person name="Baker D."/>
            <person name="Gharbi K."/>
            <person name="Hall N."/>
            <person name="Watson M."/>
            <person name="Adriaenssens E.M."/>
            <person name="Foster-Nyarko E."/>
            <person name="Jarju S."/>
            <person name="Secka A."/>
            <person name="Antonio M."/>
            <person name="Oren A."/>
            <person name="Chaudhuri R.R."/>
            <person name="La Ragione R."/>
            <person name="Hildebrand F."/>
            <person name="Pallen M.J."/>
        </authorList>
    </citation>
    <scope>NUCLEOTIDE SEQUENCE</scope>
    <source>
        <strain evidence="1">14324</strain>
    </source>
</reference>
<reference evidence="1" key="2">
    <citation type="submission" date="2021-04" db="EMBL/GenBank/DDBJ databases">
        <authorList>
            <person name="Gilroy R."/>
        </authorList>
    </citation>
    <scope>NUCLEOTIDE SEQUENCE</scope>
    <source>
        <strain evidence="1">14324</strain>
    </source>
</reference>
<accession>A0A9D2IT59</accession>
<evidence type="ECO:0000313" key="2">
    <source>
        <dbReference type="Proteomes" id="UP000824041"/>
    </source>
</evidence>
<dbReference type="Proteomes" id="UP000824041">
    <property type="component" value="Unassembled WGS sequence"/>
</dbReference>
<evidence type="ECO:0000313" key="1">
    <source>
        <dbReference type="EMBL" id="HIZ22276.1"/>
    </source>
</evidence>
<comment type="caution">
    <text evidence="1">The sequence shown here is derived from an EMBL/GenBank/DDBJ whole genome shotgun (WGS) entry which is preliminary data.</text>
</comment>
<dbReference type="EMBL" id="DXBU01000081">
    <property type="protein sequence ID" value="HIZ22276.1"/>
    <property type="molecule type" value="Genomic_DNA"/>
</dbReference>
<evidence type="ECO:0008006" key="3">
    <source>
        <dbReference type="Google" id="ProtNLM"/>
    </source>
</evidence>
<protein>
    <recommendedName>
        <fullName evidence="3">HipA-like C-terminal domain-containing protein</fullName>
    </recommendedName>
</protein>
<sequence>MMEIIYNLMHLERKVARISTNGKCTVWDKDFLPYDLFLDDRETDFDTLFHNISSFYFWCASRMLTLDRVYAKEILNSIGVSQARTDRDRAQIALSYHCLSLTDVYWVKEEGEQIRFKDINLYENHLSNAFVDISLKGRQISVENSHMIADNLSTGGMFPKAWIRMEDGFYLLKDGDEEAVERELLASRVASCFSCRQVHYERAAYEGTTVSRSRLMTSLDYSIVSREAFEIYAQNQEINALDYICSLDGYAYHMMNILDYLVGNTDRHWGNWGLLVDNRTNRPVRLHDLMDFNRAFSSYDNLNGANCLTVDRRHPANQLQAALDGVREIGWNQTAEIQEEWFHGRKDWLEMLERRMDALKFLKR</sequence>
<dbReference type="Gene3D" id="1.10.1070.20">
    <property type="match status" value="1"/>
</dbReference>
<gene>
    <name evidence="1" type="ORF">IAA21_05700</name>
</gene>